<protein>
    <submittedName>
        <fullName evidence="3">WecB/TagA/CpsF family glycosyltransferase</fullName>
    </submittedName>
</protein>
<comment type="caution">
    <text evidence="3">The sequence shown here is derived from an EMBL/GenBank/DDBJ whole genome shotgun (WGS) entry which is preliminary data.</text>
</comment>
<accession>A0ABR7LQW5</accession>
<evidence type="ECO:0000256" key="2">
    <source>
        <dbReference type="ARBA" id="ARBA00022679"/>
    </source>
</evidence>
<dbReference type="PANTHER" id="PTHR34136">
    <property type="match status" value="1"/>
</dbReference>
<evidence type="ECO:0000313" key="3">
    <source>
        <dbReference type="EMBL" id="MBC6467169.1"/>
    </source>
</evidence>
<dbReference type="Pfam" id="PF03808">
    <property type="entry name" value="Glyco_tran_WecG"/>
    <property type="match status" value="1"/>
</dbReference>
<keyword evidence="4" id="KW-1185">Reference proteome</keyword>
<keyword evidence="1" id="KW-0328">Glycosyltransferase</keyword>
<dbReference type="InterPro" id="IPR004629">
    <property type="entry name" value="WecG_TagA_CpsF"/>
</dbReference>
<dbReference type="NCBIfam" id="TIGR00696">
    <property type="entry name" value="wecG_tagA_cpsF"/>
    <property type="match status" value="1"/>
</dbReference>
<keyword evidence="2" id="KW-0808">Transferase</keyword>
<dbReference type="Proteomes" id="UP000805614">
    <property type="component" value="Unassembled WGS sequence"/>
</dbReference>
<dbReference type="CDD" id="cd06533">
    <property type="entry name" value="Glyco_transf_WecG_TagA"/>
    <property type="match status" value="1"/>
</dbReference>
<gene>
    <name evidence="3" type="ORF">HKK74_16900</name>
</gene>
<organism evidence="3 4">
    <name type="scientific">Actinomadura alba</name>
    <dbReference type="NCBI Taxonomy" id="406431"/>
    <lineage>
        <taxon>Bacteria</taxon>
        <taxon>Bacillati</taxon>
        <taxon>Actinomycetota</taxon>
        <taxon>Actinomycetes</taxon>
        <taxon>Streptosporangiales</taxon>
        <taxon>Thermomonosporaceae</taxon>
        <taxon>Actinomadura</taxon>
    </lineage>
</organism>
<evidence type="ECO:0000256" key="1">
    <source>
        <dbReference type="ARBA" id="ARBA00022676"/>
    </source>
</evidence>
<dbReference type="PANTHER" id="PTHR34136:SF1">
    <property type="entry name" value="UDP-N-ACETYL-D-MANNOSAMINURONIC ACID TRANSFERASE"/>
    <property type="match status" value="1"/>
</dbReference>
<name>A0ABR7LQW5_9ACTN</name>
<dbReference type="EMBL" id="JABVEC010000011">
    <property type="protein sequence ID" value="MBC6467169.1"/>
    <property type="molecule type" value="Genomic_DNA"/>
</dbReference>
<evidence type="ECO:0000313" key="4">
    <source>
        <dbReference type="Proteomes" id="UP000805614"/>
    </source>
</evidence>
<proteinExistence type="predicted"/>
<reference evidence="3 4" key="1">
    <citation type="submission" date="2020-06" db="EMBL/GenBank/DDBJ databases">
        <title>Actinomadura xiongansis sp. nov., isolated from soil of Baiyangdian.</title>
        <authorList>
            <person name="Zhang X."/>
        </authorList>
    </citation>
    <scope>NUCLEOTIDE SEQUENCE [LARGE SCALE GENOMIC DNA]</scope>
    <source>
        <strain evidence="3 4">HBUM206468</strain>
    </source>
</reference>
<dbReference type="RefSeq" id="WP_187244168.1">
    <property type="nucleotide sequence ID" value="NZ_BAAAOK010000006.1"/>
</dbReference>
<sequence length="267" mass="30648">MDKGWPHEIVDVLGVGVSKADVRMLRDFLEEAVLSRRQLTVTFANPNYVMAAQHDAPLRELMNAFDLNLADGWGVVLAAKIFGTPLPARMANDDLTDDFFGMPAEKGWRVFLFGNAPGTADAAAENLVNWYPGLRIAGTQHGHWADESGRIAPADVDRLVDEINEAKPDILHVGLGTPLQQIFVTENRDRLEVPVIITCGAYFEHLAERREWYPGWVLRLRIGWLYRLYREPRRLWRRYTIELGAYLSLVLRHRVRRGRRRHDARDR</sequence>